<sequence length="87" mass="10153">MIWWGLLQASEFWVHRRLCRGRWLPGFWPPSPISSFNRKHGAGGIFIFSSKTLSSPLYVETIKHDLSGFNFLLRIGSNMIEVHLIFY</sequence>
<evidence type="ECO:0000313" key="2">
    <source>
        <dbReference type="Proteomes" id="UP000197138"/>
    </source>
</evidence>
<reference evidence="2" key="1">
    <citation type="journal article" date="2017" name="Plant J.">
        <title>The pomegranate (Punica granatum L.) genome and the genomics of punicalagin biosynthesis.</title>
        <authorList>
            <person name="Qin G."/>
            <person name="Xu C."/>
            <person name="Ming R."/>
            <person name="Tang H."/>
            <person name="Guyot R."/>
            <person name="Kramer E.M."/>
            <person name="Hu Y."/>
            <person name="Yi X."/>
            <person name="Qi Y."/>
            <person name="Xu X."/>
            <person name="Gao Z."/>
            <person name="Pan H."/>
            <person name="Jian J."/>
            <person name="Tian Y."/>
            <person name="Yue Z."/>
            <person name="Xu Y."/>
        </authorList>
    </citation>
    <scope>NUCLEOTIDE SEQUENCE [LARGE SCALE GENOMIC DNA]</scope>
    <source>
        <strain evidence="2">cv. Dabenzi</strain>
    </source>
</reference>
<comment type="caution">
    <text evidence="1">The sequence shown here is derived from an EMBL/GenBank/DDBJ whole genome shotgun (WGS) entry which is preliminary data.</text>
</comment>
<proteinExistence type="predicted"/>
<dbReference type="AlphaFoldDB" id="A0A218X962"/>
<protein>
    <submittedName>
        <fullName evidence="1">Uncharacterized protein</fullName>
    </submittedName>
</protein>
<gene>
    <name evidence="1" type="ORF">CDL15_Pgr007346</name>
</gene>
<accession>A0A218X962</accession>
<organism evidence="1 2">
    <name type="scientific">Punica granatum</name>
    <name type="common">Pomegranate</name>
    <dbReference type="NCBI Taxonomy" id="22663"/>
    <lineage>
        <taxon>Eukaryota</taxon>
        <taxon>Viridiplantae</taxon>
        <taxon>Streptophyta</taxon>
        <taxon>Embryophyta</taxon>
        <taxon>Tracheophyta</taxon>
        <taxon>Spermatophyta</taxon>
        <taxon>Magnoliopsida</taxon>
        <taxon>eudicotyledons</taxon>
        <taxon>Gunneridae</taxon>
        <taxon>Pentapetalae</taxon>
        <taxon>rosids</taxon>
        <taxon>malvids</taxon>
        <taxon>Myrtales</taxon>
        <taxon>Lythraceae</taxon>
        <taxon>Punica</taxon>
    </lineage>
</organism>
<dbReference type="EMBL" id="MTKT01002214">
    <property type="protein sequence ID" value="OWM81308.1"/>
    <property type="molecule type" value="Genomic_DNA"/>
</dbReference>
<name>A0A218X962_PUNGR</name>
<dbReference type="Proteomes" id="UP000197138">
    <property type="component" value="Unassembled WGS sequence"/>
</dbReference>
<evidence type="ECO:0000313" key="1">
    <source>
        <dbReference type="EMBL" id="OWM81308.1"/>
    </source>
</evidence>